<feature type="transmembrane region" description="Helical" evidence="6">
    <location>
        <begin position="222"/>
        <end position="247"/>
    </location>
</feature>
<accession>A0ABP3UMS0</accession>
<comment type="subcellular location">
    <subcellularLocation>
        <location evidence="1">Membrane</location>
        <topology evidence="1">Multi-pass membrane protein</topology>
    </subcellularLocation>
</comment>
<evidence type="ECO:0000256" key="4">
    <source>
        <dbReference type="ARBA" id="ARBA00022989"/>
    </source>
</evidence>
<evidence type="ECO:0000256" key="5">
    <source>
        <dbReference type="ARBA" id="ARBA00023136"/>
    </source>
</evidence>
<evidence type="ECO:0000313" key="8">
    <source>
        <dbReference type="Proteomes" id="UP001501510"/>
    </source>
</evidence>
<dbReference type="Pfam" id="PF03649">
    <property type="entry name" value="UPF0014"/>
    <property type="match status" value="1"/>
</dbReference>
<dbReference type="Proteomes" id="UP001501510">
    <property type="component" value="Unassembled WGS sequence"/>
</dbReference>
<protein>
    <submittedName>
        <fullName evidence="7">Iron export ABC transporter permease subunit FetB</fullName>
    </submittedName>
</protein>
<feature type="transmembrane region" description="Helical" evidence="6">
    <location>
        <begin position="97"/>
        <end position="116"/>
    </location>
</feature>
<keyword evidence="3 6" id="KW-0812">Transmembrane</keyword>
<keyword evidence="4 6" id="KW-1133">Transmembrane helix</keyword>
<comment type="caution">
    <text evidence="7">The sequence shown here is derived from an EMBL/GenBank/DDBJ whole genome shotgun (WGS) entry which is preliminary data.</text>
</comment>
<name>A0ABP3UMS0_9CLOT</name>
<feature type="transmembrane region" description="Helical" evidence="6">
    <location>
        <begin position="38"/>
        <end position="59"/>
    </location>
</feature>
<feature type="transmembrane region" description="Helical" evidence="6">
    <location>
        <begin position="128"/>
        <end position="152"/>
    </location>
</feature>
<proteinExistence type="inferred from homology"/>
<comment type="similarity">
    <text evidence="2">Belongs to the UPF0014 family.</text>
</comment>
<dbReference type="PANTHER" id="PTHR30028:SF0">
    <property type="entry name" value="PROTEIN ALUMINUM SENSITIVE 3"/>
    <property type="match status" value="1"/>
</dbReference>
<dbReference type="InterPro" id="IPR005226">
    <property type="entry name" value="UPF0014_fam"/>
</dbReference>
<dbReference type="EMBL" id="BAAACG010000008">
    <property type="protein sequence ID" value="GAA0738981.1"/>
    <property type="molecule type" value="Genomic_DNA"/>
</dbReference>
<feature type="transmembrane region" description="Helical" evidence="6">
    <location>
        <begin position="6"/>
        <end position="26"/>
    </location>
</feature>
<dbReference type="RefSeq" id="WP_343760771.1">
    <property type="nucleotide sequence ID" value="NZ_BAAACG010000008.1"/>
</dbReference>
<sequence>MNGVINLSNYQVALAFVFILIVFIIFKHRGIRKEKELIISSLRMTFQLVLVGYLLTYIFKNPNPIVTMIIIFLMEVFSVYTIFKKFKNRLSNNLKKVIALSVSLGTFICIIYFLLVVVRIKPWYNPQYLIPIAGMFIGNSMTGVGLGINSLVEGMTTKKEYIEEALILGATPKIASKEIINNSFDAAIMPTMNSMIGMGIVFLPGMMTGQILSGIIPTTAISYQIVIMLGILGSVSLSIISTLIFGYKTFFNKENQLNIYLNSK</sequence>
<evidence type="ECO:0000256" key="3">
    <source>
        <dbReference type="ARBA" id="ARBA00022692"/>
    </source>
</evidence>
<reference evidence="8" key="1">
    <citation type="journal article" date="2019" name="Int. J. Syst. Evol. Microbiol.">
        <title>The Global Catalogue of Microorganisms (GCM) 10K type strain sequencing project: providing services to taxonomists for standard genome sequencing and annotation.</title>
        <authorList>
            <consortium name="The Broad Institute Genomics Platform"/>
            <consortium name="The Broad Institute Genome Sequencing Center for Infectious Disease"/>
            <person name="Wu L."/>
            <person name="Ma J."/>
        </authorList>
    </citation>
    <scope>NUCLEOTIDE SEQUENCE [LARGE SCALE GENOMIC DNA]</scope>
    <source>
        <strain evidence="8">JCM 1407</strain>
    </source>
</reference>
<keyword evidence="5 6" id="KW-0472">Membrane</keyword>
<evidence type="ECO:0000256" key="1">
    <source>
        <dbReference type="ARBA" id="ARBA00004141"/>
    </source>
</evidence>
<evidence type="ECO:0000313" key="7">
    <source>
        <dbReference type="EMBL" id="GAA0738981.1"/>
    </source>
</evidence>
<evidence type="ECO:0000256" key="2">
    <source>
        <dbReference type="ARBA" id="ARBA00005268"/>
    </source>
</evidence>
<keyword evidence="8" id="KW-1185">Reference proteome</keyword>
<gene>
    <name evidence="7" type="primary">fetB</name>
    <name evidence="7" type="ORF">GCM10008906_17160</name>
</gene>
<feature type="transmembrane region" description="Helical" evidence="6">
    <location>
        <begin position="196"/>
        <end position="216"/>
    </location>
</feature>
<evidence type="ECO:0000256" key="6">
    <source>
        <dbReference type="SAM" id="Phobius"/>
    </source>
</evidence>
<feature type="transmembrane region" description="Helical" evidence="6">
    <location>
        <begin position="65"/>
        <end position="83"/>
    </location>
</feature>
<organism evidence="7 8">
    <name type="scientific">Clostridium oceanicum</name>
    <dbReference type="NCBI Taxonomy" id="1543"/>
    <lineage>
        <taxon>Bacteria</taxon>
        <taxon>Bacillati</taxon>
        <taxon>Bacillota</taxon>
        <taxon>Clostridia</taxon>
        <taxon>Eubacteriales</taxon>
        <taxon>Clostridiaceae</taxon>
        <taxon>Clostridium</taxon>
    </lineage>
</organism>
<dbReference type="PANTHER" id="PTHR30028">
    <property type="entry name" value="UPF0014 INNER MEMBRANE PROTEIN YBBM-RELATED"/>
    <property type="match status" value="1"/>
</dbReference>